<accession>B9XL40</accession>
<dbReference type="STRING" id="320771.Cflav_PD2235"/>
<sequence>MSFLKRLFSKPTEQPEQPSEFFREDAPEWLITLTEDLADGSSIEVRLSLFASTRSGSAQVITRSGGELKQSVQVDATRQEFDRLMVILGFSFPNEVNPVPAGTDEAFVTITVCKREPFFRRGGKCNLNGWLDSRKPGPPLIEIGMIVTGIKRRGLPGS</sequence>
<keyword evidence="3" id="KW-1185">Reference proteome</keyword>
<dbReference type="AlphaFoldDB" id="B9XL40"/>
<comment type="caution">
    <text evidence="2">The sequence shown here is derived from an EMBL/GenBank/DDBJ whole genome shotgun (WGS) entry which is preliminary data.</text>
</comment>
<feature type="region of interest" description="Disordered" evidence="1">
    <location>
        <begin position="1"/>
        <end position="21"/>
    </location>
</feature>
<name>B9XL40_PEDPL</name>
<reference evidence="2 3" key="1">
    <citation type="journal article" date="2011" name="J. Bacteriol.">
        <title>Genome sequence of 'Pedosphaera parvula' Ellin514, an aerobic Verrucomicrobial isolate from pasture soil.</title>
        <authorList>
            <person name="Kant R."/>
            <person name="van Passel M.W."/>
            <person name="Sangwan P."/>
            <person name="Palva A."/>
            <person name="Lucas S."/>
            <person name="Copeland A."/>
            <person name="Lapidus A."/>
            <person name="Glavina Del Rio T."/>
            <person name="Dalin E."/>
            <person name="Tice H."/>
            <person name="Bruce D."/>
            <person name="Goodwin L."/>
            <person name="Pitluck S."/>
            <person name="Chertkov O."/>
            <person name="Larimer F.W."/>
            <person name="Land M.L."/>
            <person name="Hauser L."/>
            <person name="Brettin T.S."/>
            <person name="Detter J.C."/>
            <person name="Han S."/>
            <person name="de Vos W.M."/>
            <person name="Janssen P.H."/>
            <person name="Smidt H."/>
        </authorList>
    </citation>
    <scope>NUCLEOTIDE SEQUENCE [LARGE SCALE GENOMIC DNA]</scope>
    <source>
        <strain evidence="2 3">Ellin514</strain>
    </source>
</reference>
<protein>
    <submittedName>
        <fullName evidence="2">Uncharacterized protein</fullName>
    </submittedName>
</protein>
<organism evidence="2 3">
    <name type="scientific">Pedosphaera parvula (strain Ellin514)</name>
    <dbReference type="NCBI Taxonomy" id="320771"/>
    <lineage>
        <taxon>Bacteria</taxon>
        <taxon>Pseudomonadati</taxon>
        <taxon>Verrucomicrobiota</taxon>
        <taxon>Pedosphaerae</taxon>
        <taxon>Pedosphaerales</taxon>
        <taxon>Pedosphaeraceae</taxon>
        <taxon>Pedosphaera</taxon>
    </lineage>
</organism>
<gene>
    <name evidence="2" type="ORF">Cflav_PD2235</name>
</gene>
<dbReference type="EMBL" id="ABOX02000028">
    <property type="protein sequence ID" value="EEF59391.1"/>
    <property type="molecule type" value="Genomic_DNA"/>
</dbReference>
<evidence type="ECO:0000313" key="3">
    <source>
        <dbReference type="Proteomes" id="UP000003688"/>
    </source>
</evidence>
<dbReference type="Proteomes" id="UP000003688">
    <property type="component" value="Unassembled WGS sequence"/>
</dbReference>
<dbReference type="RefSeq" id="WP_007416533.1">
    <property type="nucleotide sequence ID" value="NZ_ABOX02000028.1"/>
</dbReference>
<evidence type="ECO:0000256" key="1">
    <source>
        <dbReference type="SAM" id="MobiDB-lite"/>
    </source>
</evidence>
<proteinExistence type="predicted"/>
<evidence type="ECO:0000313" key="2">
    <source>
        <dbReference type="EMBL" id="EEF59391.1"/>
    </source>
</evidence>